<dbReference type="PANTHER" id="PTHR23500:SF606">
    <property type="entry name" value="MAJOR FACILITATOR SUPERFAMILY (MFS) PROFILE DOMAIN-CONTAINING PROTEIN"/>
    <property type="match status" value="1"/>
</dbReference>
<evidence type="ECO:0000256" key="1">
    <source>
        <dbReference type="ARBA" id="ARBA00004141"/>
    </source>
</evidence>
<evidence type="ECO:0000256" key="2">
    <source>
        <dbReference type="ARBA" id="ARBA00010992"/>
    </source>
</evidence>
<dbReference type="SUPFAM" id="SSF103473">
    <property type="entry name" value="MFS general substrate transporter"/>
    <property type="match status" value="1"/>
</dbReference>
<evidence type="ECO:0000256" key="8">
    <source>
        <dbReference type="ARBA" id="ARBA00023136"/>
    </source>
</evidence>
<dbReference type="PRINTS" id="PR00171">
    <property type="entry name" value="SUGRTRNSPORT"/>
</dbReference>
<feature type="transmembrane region" description="Helical" evidence="10">
    <location>
        <begin position="354"/>
        <end position="375"/>
    </location>
</feature>
<dbReference type="InterPro" id="IPR005828">
    <property type="entry name" value="MFS_sugar_transport-like"/>
</dbReference>
<evidence type="ECO:0000256" key="10">
    <source>
        <dbReference type="SAM" id="Phobius"/>
    </source>
</evidence>
<feature type="transmembrane region" description="Helical" evidence="10">
    <location>
        <begin position="211"/>
        <end position="229"/>
    </location>
</feature>
<feature type="transmembrane region" description="Helical" evidence="10">
    <location>
        <begin position="289"/>
        <end position="313"/>
    </location>
</feature>
<feature type="transmembrane region" description="Helical" evidence="10">
    <location>
        <begin position="128"/>
        <end position="148"/>
    </location>
</feature>
<dbReference type="Gene3D" id="1.20.1250.20">
    <property type="entry name" value="MFS general substrate transporter like domains"/>
    <property type="match status" value="1"/>
</dbReference>
<evidence type="ECO:0000313" key="12">
    <source>
        <dbReference type="EMBL" id="KAH0905309.1"/>
    </source>
</evidence>
<dbReference type="Proteomes" id="UP000824890">
    <property type="component" value="Unassembled WGS sequence"/>
</dbReference>
<dbReference type="InterPro" id="IPR044778">
    <property type="entry name" value="MFS_STP/MST-like_plant"/>
</dbReference>
<evidence type="ECO:0000259" key="11">
    <source>
        <dbReference type="PROSITE" id="PS50850"/>
    </source>
</evidence>
<accession>A0ABQ8BKJ9</accession>
<evidence type="ECO:0000256" key="7">
    <source>
        <dbReference type="ARBA" id="ARBA00022989"/>
    </source>
</evidence>
<feature type="transmembrane region" description="Helical" evidence="10">
    <location>
        <begin position="94"/>
        <end position="116"/>
    </location>
</feature>
<dbReference type="InterPro" id="IPR020846">
    <property type="entry name" value="MFS_dom"/>
</dbReference>
<comment type="subcellular location">
    <subcellularLocation>
        <location evidence="1">Membrane</location>
        <topology evidence="1">Multi-pass membrane protein</topology>
    </subcellularLocation>
</comment>
<dbReference type="InterPro" id="IPR045262">
    <property type="entry name" value="STP/PLT_plant"/>
</dbReference>
<feature type="transmembrane region" description="Helical" evidence="10">
    <location>
        <begin position="325"/>
        <end position="347"/>
    </location>
</feature>
<evidence type="ECO:0000256" key="6">
    <source>
        <dbReference type="ARBA" id="ARBA00022847"/>
    </source>
</evidence>
<evidence type="ECO:0000313" key="13">
    <source>
        <dbReference type="Proteomes" id="UP000824890"/>
    </source>
</evidence>
<reference evidence="12 13" key="1">
    <citation type="submission" date="2021-05" db="EMBL/GenBank/DDBJ databases">
        <title>Genome Assembly of Synthetic Allotetraploid Brassica napus Reveals Homoeologous Exchanges between Subgenomes.</title>
        <authorList>
            <person name="Davis J.T."/>
        </authorList>
    </citation>
    <scope>NUCLEOTIDE SEQUENCE [LARGE SCALE GENOMIC DNA]</scope>
    <source>
        <strain evidence="13">cv. Da-Ae</strain>
        <tissue evidence="12">Seedling</tissue>
    </source>
</reference>
<proteinExistence type="inferred from homology"/>
<keyword evidence="7 10" id="KW-1133">Transmembrane helix</keyword>
<evidence type="ECO:0000256" key="4">
    <source>
        <dbReference type="ARBA" id="ARBA00022597"/>
    </source>
</evidence>
<protein>
    <recommendedName>
        <fullName evidence="11">Major facilitator superfamily (MFS) profile domain-containing protein</fullName>
    </recommendedName>
</protein>
<comment type="similarity">
    <text evidence="2 9">Belongs to the major facilitator superfamily. Sugar transporter (TC 2.A.1.1) family.</text>
</comment>
<dbReference type="InterPro" id="IPR005829">
    <property type="entry name" value="Sugar_transporter_CS"/>
</dbReference>
<dbReference type="PROSITE" id="PS00217">
    <property type="entry name" value="SUGAR_TRANSPORT_2"/>
    <property type="match status" value="1"/>
</dbReference>
<evidence type="ECO:0000256" key="5">
    <source>
        <dbReference type="ARBA" id="ARBA00022692"/>
    </source>
</evidence>
<keyword evidence="6" id="KW-0769">Symport</keyword>
<dbReference type="InterPro" id="IPR003663">
    <property type="entry name" value="Sugar/inositol_transpt"/>
</dbReference>
<organism evidence="12 13">
    <name type="scientific">Brassica napus</name>
    <name type="common">Rape</name>
    <dbReference type="NCBI Taxonomy" id="3708"/>
    <lineage>
        <taxon>Eukaryota</taxon>
        <taxon>Viridiplantae</taxon>
        <taxon>Streptophyta</taxon>
        <taxon>Embryophyta</taxon>
        <taxon>Tracheophyta</taxon>
        <taxon>Spermatophyta</taxon>
        <taxon>Magnoliopsida</taxon>
        <taxon>eudicotyledons</taxon>
        <taxon>Gunneridae</taxon>
        <taxon>Pentapetalae</taxon>
        <taxon>rosids</taxon>
        <taxon>malvids</taxon>
        <taxon>Brassicales</taxon>
        <taxon>Brassicaceae</taxon>
        <taxon>Brassiceae</taxon>
        <taxon>Brassica</taxon>
    </lineage>
</organism>
<dbReference type="CDD" id="cd17361">
    <property type="entry name" value="MFS_STP"/>
    <property type="match status" value="1"/>
</dbReference>
<feature type="domain" description="Major facilitator superfamily (MFS) profile" evidence="11">
    <location>
        <begin position="33"/>
        <end position="383"/>
    </location>
</feature>
<sequence length="383" mass="42162">MQVNMLKVSREEFLFIGNAPAFKAKMTVYVFVCVVIAAFGGLIFGYDIGISANVNDFKGGVTAMDDFLKKFFPSVWEKKQHVHENNYCKYDNQFLQLFTSSLYLAALVASFLASAVCSKLGRKPTMQFASIFFLIGVGLTAGAVNIVMLIIGRILLGFGVGFGNQAVPLFLSEIAPAQLRGGLNIVFQLMVTIGIFIANLVNYFTATVHPNGWRIALGGAAIPAVILLFDSYKPHRAQQERGRQKALRKIRGVDDINEEYESIVNACEIASQVKDPYRKLLKPASRPPFIIGMLLQLFQQFTGINAIMFYAPVLFQTVGFGSDAALLSAVITGVINVLSTFVGIYLVDRTGRRFLLLQSSVHMLICQLIIGIILAKDLAPREH</sequence>
<evidence type="ECO:0000256" key="3">
    <source>
        <dbReference type="ARBA" id="ARBA00022448"/>
    </source>
</evidence>
<dbReference type="Pfam" id="PF00083">
    <property type="entry name" value="Sugar_tr"/>
    <property type="match status" value="1"/>
</dbReference>
<comment type="caution">
    <text evidence="12">The sequence shown here is derived from an EMBL/GenBank/DDBJ whole genome shotgun (WGS) entry which is preliminary data.</text>
</comment>
<keyword evidence="13" id="KW-1185">Reference proteome</keyword>
<dbReference type="EMBL" id="JAGKQM010000011">
    <property type="protein sequence ID" value="KAH0905309.1"/>
    <property type="molecule type" value="Genomic_DNA"/>
</dbReference>
<feature type="transmembrane region" description="Helical" evidence="10">
    <location>
        <begin position="28"/>
        <end position="46"/>
    </location>
</feature>
<feature type="transmembrane region" description="Helical" evidence="10">
    <location>
        <begin position="183"/>
        <end position="205"/>
    </location>
</feature>
<gene>
    <name evidence="12" type="ORF">HID58_044812</name>
</gene>
<dbReference type="PANTHER" id="PTHR23500">
    <property type="entry name" value="SOLUTE CARRIER FAMILY 2, FACILITATED GLUCOSE TRANSPORTER"/>
    <property type="match status" value="1"/>
</dbReference>
<feature type="transmembrane region" description="Helical" evidence="10">
    <location>
        <begin position="154"/>
        <end position="171"/>
    </location>
</feature>
<dbReference type="NCBIfam" id="TIGR00879">
    <property type="entry name" value="SP"/>
    <property type="match status" value="1"/>
</dbReference>
<dbReference type="PROSITE" id="PS50850">
    <property type="entry name" value="MFS"/>
    <property type="match status" value="1"/>
</dbReference>
<keyword evidence="5 10" id="KW-0812">Transmembrane</keyword>
<dbReference type="InterPro" id="IPR036259">
    <property type="entry name" value="MFS_trans_sf"/>
</dbReference>
<keyword evidence="8 10" id="KW-0472">Membrane</keyword>
<keyword evidence="4" id="KW-0762">Sugar transport</keyword>
<name>A0ABQ8BKJ9_BRANA</name>
<keyword evidence="3 9" id="KW-0813">Transport</keyword>
<evidence type="ECO:0000256" key="9">
    <source>
        <dbReference type="RuleBase" id="RU003346"/>
    </source>
</evidence>